<keyword evidence="1" id="KW-0479">Metal-binding</keyword>
<gene>
    <name evidence="4" type="ORF">Ahy_A05g025377</name>
</gene>
<dbReference type="PANTHER" id="PTHR47718:SF15">
    <property type="entry name" value="PROTEIN FAR1-RELATED SEQUENCE 5-LIKE"/>
    <property type="match status" value="1"/>
</dbReference>
<dbReference type="EMBL" id="SDMP01000005">
    <property type="protein sequence ID" value="RYR59485.1"/>
    <property type="molecule type" value="Genomic_DNA"/>
</dbReference>
<evidence type="ECO:0000256" key="1">
    <source>
        <dbReference type="PROSITE-ProRule" id="PRU00325"/>
    </source>
</evidence>
<dbReference type="PROSITE" id="PS50966">
    <property type="entry name" value="ZF_SWIM"/>
    <property type="match status" value="1"/>
</dbReference>
<dbReference type="PANTHER" id="PTHR47718">
    <property type="entry name" value="OS01G0519700 PROTEIN"/>
    <property type="match status" value="1"/>
</dbReference>
<dbReference type="Pfam" id="PF10551">
    <property type="entry name" value="MULE"/>
    <property type="match status" value="1"/>
</dbReference>
<evidence type="ECO:0000313" key="5">
    <source>
        <dbReference type="Proteomes" id="UP000289738"/>
    </source>
</evidence>
<dbReference type="Pfam" id="PF03101">
    <property type="entry name" value="FAR1"/>
    <property type="match status" value="1"/>
</dbReference>
<dbReference type="GO" id="GO:0008270">
    <property type="term" value="F:zinc ion binding"/>
    <property type="evidence" value="ECO:0007669"/>
    <property type="project" value="UniProtKB-KW"/>
</dbReference>
<accession>A0A445D8J0</accession>
<comment type="caution">
    <text evidence="4">The sequence shown here is derived from an EMBL/GenBank/DDBJ whole genome shotgun (WGS) entry which is preliminary data.</text>
</comment>
<evidence type="ECO:0000259" key="3">
    <source>
        <dbReference type="PROSITE" id="PS50966"/>
    </source>
</evidence>
<dbReference type="InterPro" id="IPR018289">
    <property type="entry name" value="MULE_transposase_dom"/>
</dbReference>
<proteinExistence type="predicted"/>
<feature type="domain" description="SWIM-type" evidence="3">
    <location>
        <begin position="695"/>
        <end position="731"/>
    </location>
</feature>
<dbReference type="InterPro" id="IPR007527">
    <property type="entry name" value="Znf_SWIM"/>
</dbReference>
<dbReference type="Proteomes" id="UP000289738">
    <property type="component" value="Chromosome A05"/>
</dbReference>
<evidence type="ECO:0000256" key="2">
    <source>
        <dbReference type="SAM" id="MobiDB-lite"/>
    </source>
</evidence>
<feature type="compositionally biased region" description="Basic and acidic residues" evidence="2">
    <location>
        <begin position="816"/>
        <end position="832"/>
    </location>
</feature>
<reference evidence="4 5" key="1">
    <citation type="submission" date="2019-01" db="EMBL/GenBank/DDBJ databases">
        <title>Sequencing of cultivated peanut Arachis hypogaea provides insights into genome evolution and oil improvement.</title>
        <authorList>
            <person name="Chen X."/>
        </authorList>
    </citation>
    <scope>NUCLEOTIDE SEQUENCE [LARGE SCALE GENOMIC DNA]</scope>
    <source>
        <strain evidence="5">cv. Fuhuasheng</strain>
        <tissue evidence="4">Leaves</tissue>
    </source>
</reference>
<feature type="region of interest" description="Disordered" evidence="2">
    <location>
        <begin position="814"/>
        <end position="845"/>
    </location>
</feature>
<dbReference type="AlphaFoldDB" id="A0A445D8J0"/>
<evidence type="ECO:0000313" key="4">
    <source>
        <dbReference type="EMBL" id="RYR59485.1"/>
    </source>
</evidence>
<organism evidence="4 5">
    <name type="scientific">Arachis hypogaea</name>
    <name type="common">Peanut</name>
    <dbReference type="NCBI Taxonomy" id="3818"/>
    <lineage>
        <taxon>Eukaryota</taxon>
        <taxon>Viridiplantae</taxon>
        <taxon>Streptophyta</taxon>
        <taxon>Embryophyta</taxon>
        <taxon>Tracheophyta</taxon>
        <taxon>Spermatophyta</taxon>
        <taxon>Magnoliopsida</taxon>
        <taxon>eudicotyledons</taxon>
        <taxon>Gunneridae</taxon>
        <taxon>Pentapetalae</taxon>
        <taxon>rosids</taxon>
        <taxon>fabids</taxon>
        <taxon>Fabales</taxon>
        <taxon>Fabaceae</taxon>
        <taxon>Papilionoideae</taxon>
        <taxon>50 kb inversion clade</taxon>
        <taxon>dalbergioids sensu lato</taxon>
        <taxon>Dalbergieae</taxon>
        <taxon>Pterocarpus clade</taxon>
        <taxon>Arachis</taxon>
    </lineage>
</organism>
<name>A0A445D8J0_ARAHY</name>
<dbReference type="InterPro" id="IPR004330">
    <property type="entry name" value="FAR1_DNA_bnd_dom"/>
</dbReference>
<dbReference type="STRING" id="3818.A0A445D8J0"/>
<keyword evidence="5" id="KW-1185">Reference proteome</keyword>
<sequence>MQWQDTSVTLVHFMRPILRKLVALCRKDCGSVNVKQVNWSASLESVLCYGVPKLGETAIDRERLVEVNVYNELHRVRSIYIHITYMVGDTRFNILDVGTITIGSVVDHPNKLNTIYISDLRISIVLYMCKEIDEMGISRFVPTNSRDGYHKGDARCDPGNQTDDSAEFDVMNEDSDEEASGYGDVLGLTAEDINRMVFRTEQRAYEFYLRLGKCHGFGVRKGDYCKDENGNLIRRRFFCNRAGLRDEKHYARFDRKRMHKPETRTNCEAKLSIYLDRGTSNWKVRKVILDHNHDLTPIGMVHLMPQFRGLSDDAKVHMESMHSYGLPTSKIVGYMSGIAGGYSLLGFTKKDAYNHLDKKKRGNIADGDTNATVVYLQGKAAADPMSTARYNVTNDGMLANLFWADGASRADFQHFGDVVAFDSTYRKNKYRRPLVIFSGTNNHRQTTIFGFGLLLDETTASYTWMLENLLEVMCNRMPSVVVTDGDDAIIAAVRKVFPDTTHRLCAWHLQKNVTSNGNEHMFRDLFSKWLYSDMGIEEFENEWATATEEFRFNEKCWALQMYKKKHMWVSAYLRGKFCAGYRTTSRCEGLNSHVKKFLTSRHTILELVHNLEVLVREYRNNEMVAQFNSVNSIPVMTTCLDPIEKGAARMYTRAIFSLVKKEIDAVRVVNYVAKRRISTTIVYTTEEYGNPSRTFITQFDRNMGKFLCHCRFWEREGFPCRHMFFVMKYEHVQEIPHRLVLTRWWKDAKSIDAYVEQGEADDERGFLMRHGALHEASQWLLSLSARNQVVYTEAVKGIRALCTRLVEAFSRNDATGQHRKEGANEDKKHDACLNESMDDPETMKRPLSTAELGDGMYHPVGLGEDVIGTAQSGNIRSEHLLDSADFTREVITT</sequence>
<keyword evidence="1" id="KW-0862">Zinc</keyword>
<protein>
    <recommendedName>
        <fullName evidence="3">SWIM-type domain-containing protein</fullName>
    </recommendedName>
</protein>
<keyword evidence="1" id="KW-0863">Zinc-finger</keyword>